<reference evidence="1 2" key="1">
    <citation type="journal article" date="2019" name="Sci. Rep.">
        <title>Orb-weaving spider Araneus ventricosus genome elucidates the spidroin gene catalogue.</title>
        <authorList>
            <person name="Kono N."/>
            <person name="Nakamura H."/>
            <person name="Ohtoshi R."/>
            <person name="Moran D.A.P."/>
            <person name="Shinohara A."/>
            <person name="Yoshida Y."/>
            <person name="Fujiwara M."/>
            <person name="Mori M."/>
            <person name="Tomita M."/>
            <person name="Arakawa K."/>
        </authorList>
    </citation>
    <scope>NUCLEOTIDE SEQUENCE [LARGE SCALE GENOMIC DNA]</scope>
</reference>
<accession>A0A4Y2WUH2</accession>
<sequence>MDSSVRPFPLFSSLRVVGDMNDKPFISNLSLRVLLMTTRPTVFSPLSEQQPAEIRPIGIEVAWPVTAGLGGRVLRGEHNLGNSVRDETLNIQSISLGCSSVKKRKPTSQPIRRKHFPTFEAAYLLLSCCRQQVSKQHL</sequence>
<keyword evidence="2" id="KW-1185">Reference proteome</keyword>
<comment type="caution">
    <text evidence="1">The sequence shown here is derived from an EMBL/GenBank/DDBJ whole genome shotgun (WGS) entry which is preliminary data.</text>
</comment>
<evidence type="ECO:0000313" key="1">
    <source>
        <dbReference type="EMBL" id="GBO40436.1"/>
    </source>
</evidence>
<dbReference type="EMBL" id="BGPR01065674">
    <property type="protein sequence ID" value="GBO40436.1"/>
    <property type="molecule type" value="Genomic_DNA"/>
</dbReference>
<protein>
    <submittedName>
        <fullName evidence="1">Uncharacterized protein</fullName>
    </submittedName>
</protein>
<dbReference type="Proteomes" id="UP000499080">
    <property type="component" value="Unassembled WGS sequence"/>
</dbReference>
<evidence type="ECO:0000313" key="2">
    <source>
        <dbReference type="Proteomes" id="UP000499080"/>
    </source>
</evidence>
<name>A0A4Y2WUH2_ARAVE</name>
<organism evidence="1 2">
    <name type="scientific">Araneus ventricosus</name>
    <name type="common">Orbweaver spider</name>
    <name type="synonym">Epeira ventricosa</name>
    <dbReference type="NCBI Taxonomy" id="182803"/>
    <lineage>
        <taxon>Eukaryota</taxon>
        <taxon>Metazoa</taxon>
        <taxon>Ecdysozoa</taxon>
        <taxon>Arthropoda</taxon>
        <taxon>Chelicerata</taxon>
        <taxon>Arachnida</taxon>
        <taxon>Araneae</taxon>
        <taxon>Araneomorphae</taxon>
        <taxon>Entelegynae</taxon>
        <taxon>Araneoidea</taxon>
        <taxon>Araneidae</taxon>
        <taxon>Araneus</taxon>
    </lineage>
</organism>
<proteinExistence type="predicted"/>
<gene>
    <name evidence="1" type="ORF">AVEN_105585_1</name>
</gene>
<dbReference type="AlphaFoldDB" id="A0A4Y2WUH2"/>